<protein>
    <submittedName>
        <fullName evidence="2">Uncharacterized protein</fullName>
    </submittedName>
</protein>
<sequence length="262" mass="30156">MDTAQGEHLQHRGAADRQHSGDPHRGRYRRGLCHRLRRLRAVRLPRAGNRLHPARHGRARHACGRAAARAGARRTRHRRRVRHAAPGLIRQARLLVALCLSRDRHGGGVRPRAYPAVALARGHDHRLRAAMDLPLPAMRRGDDRTPRLPRDRGLRAGGSASGLRLHVRPRRRWRGDRADFLRLARRLSVRRDADRAQQRARGHRDDRLRPADGRKPCRGLARPRRDWRDRRRVGVRLHRVRRMGGAPQCRHAGAARWRDAGH</sequence>
<keyword evidence="3" id="KW-1185">Reference proteome</keyword>
<organism evidence="2 3">
    <name type="scientific">Chiloscyllium punctatum</name>
    <name type="common">Brownbanded bambooshark</name>
    <name type="synonym">Hemiscyllium punctatum</name>
    <dbReference type="NCBI Taxonomy" id="137246"/>
    <lineage>
        <taxon>Eukaryota</taxon>
        <taxon>Metazoa</taxon>
        <taxon>Chordata</taxon>
        <taxon>Craniata</taxon>
        <taxon>Vertebrata</taxon>
        <taxon>Chondrichthyes</taxon>
        <taxon>Elasmobranchii</taxon>
        <taxon>Galeomorphii</taxon>
        <taxon>Galeoidea</taxon>
        <taxon>Orectolobiformes</taxon>
        <taxon>Hemiscylliidae</taxon>
        <taxon>Chiloscyllium</taxon>
    </lineage>
</organism>
<name>A0A401TSY6_CHIPU</name>
<evidence type="ECO:0000313" key="3">
    <source>
        <dbReference type="Proteomes" id="UP000287033"/>
    </source>
</evidence>
<dbReference type="AlphaFoldDB" id="A0A401TSY6"/>
<dbReference type="Proteomes" id="UP000287033">
    <property type="component" value="Unassembled WGS sequence"/>
</dbReference>
<gene>
    <name evidence="2" type="ORF">chiPu_0029883</name>
</gene>
<accession>A0A401TSY6</accession>
<feature type="non-terminal residue" evidence="2">
    <location>
        <position position="262"/>
    </location>
</feature>
<evidence type="ECO:0000256" key="1">
    <source>
        <dbReference type="SAM" id="MobiDB-lite"/>
    </source>
</evidence>
<feature type="region of interest" description="Disordered" evidence="1">
    <location>
        <begin position="191"/>
        <end position="225"/>
    </location>
</feature>
<feature type="region of interest" description="Disordered" evidence="1">
    <location>
        <begin position="137"/>
        <end position="162"/>
    </location>
</feature>
<feature type="compositionally biased region" description="Basic and acidic residues" evidence="1">
    <location>
        <begin position="191"/>
        <end position="215"/>
    </location>
</feature>
<feature type="compositionally biased region" description="Basic and acidic residues" evidence="1">
    <location>
        <begin position="8"/>
        <end position="25"/>
    </location>
</feature>
<evidence type="ECO:0000313" key="2">
    <source>
        <dbReference type="EMBL" id="GCC45751.1"/>
    </source>
</evidence>
<feature type="region of interest" description="Disordered" evidence="1">
    <location>
        <begin position="1"/>
        <end position="30"/>
    </location>
</feature>
<comment type="caution">
    <text evidence="2">The sequence shown here is derived from an EMBL/GenBank/DDBJ whole genome shotgun (WGS) entry which is preliminary data.</text>
</comment>
<reference evidence="2 3" key="1">
    <citation type="journal article" date="2018" name="Nat. Ecol. Evol.">
        <title>Shark genomes provide insights into elasmobranch evolution and the origin of vertebrates.</title>
        <authorList>
            <person name="Hara Y"/>
            <person name="Yamaguchi K"/>
            <person name="Onimaru K"/>
            <person name="Kadota M"/>
            <person name="Koyanagi M"/>
            <person name="Keeley SD"/>
            <person name="Tatsumi K"/>
            <person name="Tanaka K"/>
            <person name="Motone F"/>
            <person name="Kageyama Y"/>
            <person name="Nozu R"/>
            <person name="Adachi N"/>
            <person name="Nishimura O"/>
            <person name="Nakagawa R"/>
            <person name="Tanegashima C"/>
            <person name="Kiyatake I"/>
            <person name="Matsumoto R"/>
            <person name="Murakumo K"/>
            <person name="Nishida K"/>
            <person name="Terakita A"/>
            <person name="Kuratani S"/>
            <person name="Sato K"/>
            <person name="Hyodo S Kuraku.S."/>
        </authorList>
    </citation>
    <scope>NUCLEOTIDE SEQUENCE [LARGE SCALE GENOMIC DNA]</scope>
</reference>
<feature type="region of interest" description="Disordered" evidence="1">
    <location>
        <begin position="243"/>
        <end position="262"/>
    </location>
</feature>
<proteinExistence type="predicted"/>
<dbReference type="EMBL" id="BEZZ01168706">
    <property type="protein sequence ID" value="GCC45751.1"/>
    <property type="molecule type" value="Genomic_DNA"/>
</dbReference>
<feature type="compositionally biased region" description="Basic and acidic residues" evidence="1">
    <location>
        <begin position="139"/>
        <end position="154"/>
    </location>
</feature>